<evidence type="ECO:0000313" key="3">
    <source>
        <dbReference type="Proteomes" id="UP000193642"/>
    </source>
</evidence>
<feature type="compositionally biased region" description="Polar residues" evidence="1">
    <location>
        <begin position="34"/>
        <end position="64"/>
    </location>
</feature>
<keyword evidence="3" id="KW-1185">Reference proteome</keyword>
<feature type="compositionally biased region" description="Low complexity" evidence="1">
    <location>
        <begin position="281"/>
        <end position="292"/>
    </location>
</feature>
<feature type="region of interest" description="Disordered" evidence="1">
    <location>
        <begin position="359"/>
        <end position="392"/>
    </location>
</feature>
<sequence>MSQYSAPYAKRGFKDDASWRSVPSPRPAHLSIPSPEQNKPTQSHLRSPVSPNKNSVALSNETLMGSSGSSSSISSPTKKTKYRSSFSTRKNMHQARQLQQMKYKEQKMLSLGMTQKTGGFKSAAESQWAEKKKIKDELNKRLKARLGICAEIHPNDREAHIEGDDFEDEEDEEPFYETEDQHYVNQPGTQQMPAHQRENNPMFPDQTSFNNFNNYEYAPSLQHGQQYSNNTQLPPMICEQPPTPPGHGLPLSYRESFQDPQQFTNQTNMQQQYYQQPHYSYHHSSSSIPQHQTYFSPRPASPQPHYVYPSHHPHTSPYPHHTVVVYQYGPPPPFLTDMPSAAVYHTYNTIEQQHLLPIPGPHQNSSSNIRSGTLSSTLVRSPSPASWLGPSTAMTGSPAISTLSSGGLRANGDVKIISRSSSCISIGALVDPVVDGVSGEGVGEGVFGFGAL</sequence>
<protein>
    <submittedName>
        <fullName evidence="2">Uncharacterized protein</fullName>
    </submittedName>
</protein>
<evidence type="ECO:0000313" key="2">
    <source>
        <dbReference type="EMBL" id="ORY30969.1"/>
    </source>
</evidence>
<reference evidence="2 3" key="1">
    <citation type="submission" date="2016-07" db="EMBL/GenBank/DDBJ databases">
        <title>Pervasive Adenine N6-methylation of Active Genes in Fungi.</title>
        <authorList>
            <consortium name="DOE Joint Genome Institute"/>
            <person name="Mondo S.J."/>
            <person name="Dannebaum R.O."/>
            <person name="Kuo R.C."/>
            <person name="Labutti K."/>
            <person name="Haridas S."/>
            <person name="Kuo A."/>
            <person name="Salamov A."/>
            <person name="Ahrendt S.R."/>
            <person name="Lipzen A."/>
            <person name="Sullivan W."/>
            <person name="Andreopoulos W.B."/>
            <person name="Clum A."/>
            <person name="Lindquist E."/>
            <person name="Daum C."/>
            <person name="Ramamoorthy G.K."/>
            <person name="Gryganskyi A."/>
            <person name="Culley D."/>
            <person name="Magnuson J.K."/>
            <person name="James T.Y."/>
            <person name="O'Malley M.A."/>
            <person name="Stajich J.E."/>
            <person name="Spatafora J.W."/>
            <person name="Visel A."/>
            <person name="Grigoriev I.V."/>
        </authorList>
    </citation>
    <scope>NUCLEOTIDE SEQUENCE [LARGE SCALE GENOMIC DNA]</scope>
    <source>
        <strain evidence="2 3">JEL800</strain>
    </source>
</reference>
<feature type="compositionally biased region" description="Polar residues" evidence="1">
    <location>
        <begin position="362"/>
        <end position="384"/>
    </location>
</feature>
<accession>A0A1Y2B816</accession>
<feature type="compositionally biased region" description="Low complexity" evidence="1">
    <location>
        <begin position="65"/>
        <end position="75"/>
    </location>
</feature>
<evidence type="ECO:0000256" key="1">
    <source>
        <dbReference type="SAM" id="MobiDB-lite"/>
    </source>
</evidence>
<dbReference type="AlphaFoldDB" id="A0A1Y2B816"/>
<gene>
    <name evidence="2" type="ORF">BCR33DRAFT_857214</name>
</gene>
<organism evidence="2 3">
    <name type="scientific">Rhizoclosmatium globosum</name>
    <dbReference type="NCBI Taxonomy" id="329046"/>
    <lineage>
        <taxon>Eukaryota</taxon>
        <taxon>Fungi</taxon>
        <taxon>Fungi incertae sedis</taxon>
        <taxon>Chytridiomycota</taxon>
        <taxon>Chytridiomycota incertae sedis</taxon>
        <taxon>Chytridiomycetes</taxon>
        <taxon>Chytridiales</taxon>
        <taxon>Chytriomycetaceae</taxon>
        <taxon>Rhizoclosmatium</taxon>
    </lineage>
</organism>
<feature type="region of interest" description="Disordered" evidence="1">
    <location>
        <begin position="281"/>
        <end position="305"/>
    </location>
</feature>
<feature type="compositionally biased region" description="Polar residues" evidence="1">
    <location>
        <begin position="83"/>
        <end position="99"/>
    </location>
</feature>
<dbReference type="Proteomes" id="UP000193642">
    <property type="component" value="Unassembled WGS sequence"/>
</dbReference>
<dbReference type="EMBL" id="MCGO01000080">
    <property type="protein sequence ID" value="ORY30969.1"/>
    <property type="molecule type" value="Genomic_DNA"/>
</dbReference>
<name>A0A1Y2B816_9FUNG</name>
<comment type="caution">
    <text evidence="2">The sequence shown here is derived from an EMBL/GenBank/DDBJ whole genome shotgun (WGS) entry which is preliminary data.</text>
</comment>
<proteinExistence type="predicted"/>
<feature type="region of interest" description="Disordered" evidence="1">
    <location>
        <begin position="1"/>
        <end position="99"/>
    </location>
</feature>